<dbReference type="Gene3D" id="3.40.50.1110">
    <property type="entry name" value="SGNH hydrolase"/>
    <property type="match status" value="1"/>
</dbReference>
<organism evidence="1 2">
    <name type="scientific">Porphyromonas uenonis 60-3</name>
    <dbReference type="NCBI Taxonomy" id="596327"/>
    <lineage>
        <taxon>Bacteria</taxon>
        <taxon>Pseudomonadati</taxon>
        <taxon>Bacteroidota</taxon>
        <taxon>Bacteroidia</taxon>
        <taxon>Bacteroidales</taxon>
        <taxon>Porphyromonadaceae</taxon>
        <taxon>Porphyromonas</taxon>
    </lineage>
</organism>
<dbReference type="GO" id="GO:0016788">
    <property type="term" value="F:hydrolase activity, acting on ester bonds"/>
    <property type="evidence" value="ECO:0007669"/>
    <property type="project" value="UniProtKB-ARBA"/>
</dbReference>
<comment type="caution">
    <text evidence="1">The sequence shown here is derived from an EMBL/GenBank/DDBJ whole genome shotgun (WGS) entry which is preliminary data.</text>
</comment>
<dbReference type="eggNOG" id="COG2755">
    <property type="taxonomic scope" value="Bacteria"/>
</dbReference>
<reference evidence="1 2" key="1">
    <citation type="submission" date="2009-04" db="EMBL/GenBank/DDBJ databases">
        <authorList>
            <person name="Sebastian Y."/>
            <person name="Madupu R."/>
            <person name="Durkin A.S."/>
            <person name="Torralba M."/>
            <person name="Methe B."/>
            <person name="Sutton G.G."/>
            <person name="Strausberg R.L."/>
            <person name="Nelson K.E."/>
        </authorList>
    </citation>
    <scope>NUCLEOTIDE SEQUENCE [LARGE SCALE GENOMIC DNA]</scope>
    <source>
        <strain evidence="1 2">60-3</strain>
    </source>
</reference>
<dbReference type="STRING" id="596327.PORUE0001_1250"/>
<dbReference type="Gene3D" id="2.60.120.1360">
    <property type="match status" value="1"/>
</dbReference>
<evidence type="ECO:0000313" key="2">
    <source>
        <dbReference type="Proteomes" id="UP000003303"/>
    </source>
</evidence>
<sequence>MKRRNHLYRSFGLLLIGGLLAYGLSELLVALGPIAGYQFKEFNPLSDLLDTTANQSYETLSIPLRTANDTTATELHSADSTNSKGVTTDTLTPLELSSRLMDYSEGQSALRRLRAALREGRSRSVRIAFVGDSFIEGDILVAPFRQALQQRYGGKGVGYVPLTSTVARFRQSIQQRFEGAWRQTLASKSNSRTLFTLSETFATATASASTSYKLTNADRVTLHYVSDTIPVAITYGINGGERQHVELPASHGALAEYTFPHGAVKQFELATGGGDGTRFYGVCFDGMTGISVDNYSLRGSSGTKLTAVSSALTSQLSRFRPYDLIILSYGLNVLSPKDNNDSYEWYYDAMAKSIEHIQQLYPHATILLMSLSDRATLHEGEIHPLNGVARVLRIQHRLAQRYGLLFWNTHEAMASLGGIKGFVDKGWAAKDYTHISMAGGTQLAKLLTADLIGDESK</sequence>
<gene>
    <name evidence="1" type="ORF">PORUE0001_1250</name>
</gene>
<evidence type="ECO:0008006" key="3">
    <source>
        <dbReference type="Google" id="ProtNLM"/>
    </source>
</evidence>
<dbReference type="OrthoDB" id="9810515at2"/>
<keyword evidence="2" id="KW-1185">Reference proteome</keyword>
<accession>C2MAH5</accession>
<name>C2MAH5_9PORP</name>
<dbReference type="EMBL" id="ACLR01000088">
    <property type="protein sequence ID" value="EEK17326.1"/>
    <property type="molecule type" value="Genomic_DNA"/>
</dbReference>
<evidence type="ECO:0000313" key="1">
    <source>
        <dbReference type="EMBL" id="EEK17326.1"/>
    </source>
</evidence>
<dbReference type="AlphaFoldDB" id="C2MAH5"/>
<dbReference type="RefSeq" id="WP_007364901.1">
    <property type="nucleotide sequence ID" value="NZ_ACLR01000088.1"/>
</dbReference>
<dbReference type="InterPro" id="IPR036514">
    <property type="entry name" value="SGNH_hydro_sf"/>
</dbReference>
<dbReference type="Proteomes" id="UP000003303">
    <property type="component" value="Unassembled WGS sequence"/>
</dbReference>
<protein>
    <recommendedName>
        <fullName evidence="3">SGNH hydrolase-type esterase domain-containing protein</fullName>
    </recommendedName>
</protein>
<proteinExistence type="predicted"/>
<dbReference type="SUPFAM" id="SSF52266">
    <property type="entry name" value="SGNH hydrolase"/>
    <property type="match status" value="1"/>
</dbReference>